<sequence>MALVCGHDDSPFGPAVCAHLRATVPDLDLDVDDSIDYFIRFTGVGVTSDRVCLECRGRIADGHVVVTDRVCQSCFEDQYGDPYDETLGAPELRTRPTPVDGTLRTTVLADVLGAERRVVSLAPVAQSAGVWLALCDGGEVVRFDLGEGTAMTVAHSSIALPEEPSARRPHALRLHASRDGRFAAVVVDYGHTGEVLDLATGARTLALDGGTYHPDTVPFSVAFAEHDRRTVVLHRTAWNRLDASDAESGRLFTAREFEQLGDDGIPTHYSGTFQGALHLSPDGRHVAQDCWLWTPQGIVTVFELHCWLAGNPYESEDGETRKAVGDQEWTGWDRPMVWLDERRLAIGGLPHDDDLVAPGVSIVDVCVTKQSSSRKYVPEATLIAFPGPGGALFSDGTLLYSASDPGLEIWDPVDGARLAAIPGFHPTHYHPADHELVRLDGPQLVHWRIDTMLKESCTPDQA</sequence>
<reference evidence="1" key="1">
    <citation type="submission" date="2022-01" db="EMBL/GenBank/DDBJ databases">
        <title>Genome-Based Taxonomic Classification of the Phylum Actinobacteria.</title>
        <authorList>
            <person name="Gao Y."/>
        </authorList>
    </citation>
    <scope>NUCLEOTIDE SEQUENCE</scope>
    <source>
        <strain evidence="1">KLBMP 8922</strain>
    </source>
</reference>
<protein>
    <submittedName>
        <fullName evidence="1">Uncharacterized protein</fullName>
    </submittedName>
</protein>
<dbReference type="AlphaFoldDB" id="A0AA41PZU7"/>
<dbReference type="InterPro" id="IPR015943">
    <property type="entry name" value="WD40/YVTN_repeat-like_dom_sf"/>
</dbReference>
<dbReference type="InterPro" id="IPR011044">
    <property type="entry name" value="Quino_amine_DH_bsu"/>
</dbReference>
<proteinExistence type="predicted"/>
<dbReference type="EMBL" id="JAKFHA010000008">
    <property type="protein sequence ID" value="MCF2528873.1"/>
    <property type="molecule type" value="Genomic_DNA"/>
</dbReference>
<keyword evidence="2" id="KW-1185">Reference proteome</keyword>
<evidence type="ECO:0000313" key="2">
    <source>
        <dbReference type="Proteomes" id="UP001165378"/>
    </source>
</evidence>
<gene>
    <name evidence="1" type="ORF">LZ495_16840</name>
</gene>
<accession>A0AA41PZU7</accession>
<dbReference type="RefSeq" id="WP_235053037.1">
    <property type="nucleotide sequence ID" value="NZ_JAKFHA010000008.1"/>
</dbReference>
<dbReference type="Proteomes" id="UP001165378">
    <property type="component" value="Unassembled WGS sequence"/>
</dbReference>
<evidence type="ECO:0000313" key="1">
    <source>
        <dbReference type="EMBL" id="MCF2528873.1"/>
    </source>
</evidence>
<dbReference type="SUPFAM" id="SSF50969">
    <property type="entry name" value="YVTN repeat-like/Quinoprotein amine dehydrogenase"/>
    <property type="match status" value="1"/>
</dbReference>
<organism evidence="1 2">
    <name type="scientific">Yinghuangia soli</name>
    <dbReference type="NCBI Taxonomy" id="2908204"/>
    <lineage>
        <taxon>Bacteria</taxon>
        <taxon>Bacillati</taxon>
        <taxon>Actinomycetota</taxon>
        <taxon>Actinomycetes</taxon>
        <taxon>Kitasatosporales</taxon>
        <taxon>Streptomycetaceae</taxon>
        <taxon>Yinghuangia</taxon>
    </lineage>
</organism>
<comment type="caution">
    <text evidence="1">The sequence shown here is derived from an EMBL/GenBank/DDBJ whole genome shotgun (WGS) entry which is preliminary data.</text>
</comment>
<name>A0AA41PZU7_9ACTN</name>
<dbReference type="Gene3D" id="2.130.10.10">
    <property type="entry name" value="YVTN repeat-like/Quinoprotein amine dehydrogenase"/>
    <property type="match status" value="1"/>
</dbReference>